<name>A0A2C9VLJ6_MANES</name>
<gene>
    <name evidence="1" type="ORF">MANES_06G004500</name>
</gene>
<dbReference type="EMBL" id="CM004392">
    <property type="protein sequence ID" value="OAY46492.1"/>
    <property type="molecule type" value="Genomic_DNA"/>
</dbReference>
<proteinExistence type="predicted"/>
<evidence type="ECO:0000313" key="1">
    <source>
        <dbReference type="EMBL" id="OAY46492.1"/>
    </source>
</evidence>
<organism evidence="1">
    <name type="scientific">Manihot esculenta</name>
    <name type="common">Cassava</name>
    <name type="synonym">Jatropha manihot</name>
    <dbReference type="NCBI Taxonomy" id="3983"/>
    <lineage>
        <taxon>Eukaryota</taxon>
        <taxon>Viridiplantae</taxon>
        <taxon>Streptophyta</taxon>
        <taxon>Embryophyta</taxon>
        <taxon>Tracheophyta</taxon>
        <taxon>Spermatophyta</taxon>
        <taxon>Magnoliopsida</taxon>
        <taxon>eudicotyledons</taxon>
        <taxon>Gunneridae</taxon>
        <taxon>Pentapetalae</taxon>
        <taxon>rosids</taxon>
        <taxon>fabids</taxon>
        <taxon>Malpighiales</taxon>
        <taxon>Euphorbiaceae</taxon>
        <taxon>Crotonoideae</taxon>
        <taxon>Manihoteae</taxon>
        <taxon>Manihot</taxon>
    </lineage>
</organism>
<sequence length="33" mass="3682">MQKAVEEKGQITSIICSMIRVLISATKRTDFAI</sequence>
<accession>A0A2C9VLJ6</accession>
<dbReference type="AlphaFoldDB" id="A0A2C9VLJ6"/>
<reference evidence="1" key="1">
    <citation type="submission" date="2016-02" db="EMBL/GenBank/DDBJ databases">
        <title>WGS assembly of Manihot esculenta.</title>
        <authorList>
            <person name="Bredeson J.V."/>
            <person name="Prochnik S.E."/>
            <person name="Lyons J.B."/>
            <person name="Schmutz J."/>
            <person name="Grimwood J."/>
            <person name="Vrebalov J."/>
            <person name="Bart R.S."/>
            <person name="Amuge T."/>
            <person name="Ferguson M.E."/>
            <person name="Green R."/>
            <person name="Putnam N."/>
            <person name="Stites J."/>
            <person name="Rounsley S."/>
            <person name="Rokhsar D.S."/>
        </authorList>
    </citation>
    <scope>NUCLEOTIDE SEQUENCE [LARGE SCALE GENOMIC DNA]</scope>
    <source>
        <tissue evidence="1">Leaf</tissue>
    </source>
</reference>
<protein>
    <submittedName>
        <fullName evidence="1">Uncharacterized protein</fullName>
    </submittedName>
</protein>